<dbReference type="PANTHER" id="PTHR39165:SF1">
    <property type="entry name" value="DUF456 DOMAIN-CONTAINING PROTEIN"/>
    <property type="match status" value="1"/>
</dbReference>
<keyword evidence="1" id="KW-0472">Membrane</keyword>
<keyword evidence="1" id="KW-1133">Transmembrane helix</keyword>
<keyword evidence="3" id="KW-1185">Reference proteome</keyword>
<name>A0A8J7HVD9_9NOST</name>
<feature type="transmembrane region" description="Helical" evidence="1">
    <location>
        <begin position="46"/>
        <end position="72"/>
    </location>
</feature>
<feature type="transmembrane region" description="Helical" evidence="1">
    <location>
        <begin position="137"/>
        <end position="163"/>
    </location>
</feature>
<reference evidence="2 3" key="1">
    <citation type="journal article" date="2021" name="Int. J. Syst. Evol. Microbiol.">
        <title>Amazonocrinis nigriterrae gen. nov., sp. nov., Atlanticothrix silvestris gen. nov., sp. nov. and Dendronalium phyllosphericum gen. nov., sp. nov., nostocacean cyanobacteria from Brazilian environments.</title>
        <authorList>
            <person name="Alvarenga D.O."/>
            <person name="Andreote A.P.D."/>
            <person name="Branco L.H.Z."/>
            <person name="Delbaje E."/>
            <person name="Cruz R.B."/>
            <person name="Varani A.M."/>
            <person name="Fiore M.F."/>
        </authorList>
    </citation>
    <scope>NUCLEOTIDE SEQUENCE [LARGE SCALE GENOMIC DNA]</scope>
    <source>
        <strain evidence="2 3">CENA67</strain>
    </source>
</reference>
<keyword evidence="1" id="KW-0812">Transmembrane</keyword>
<comment type="caution">
    <text evidence="2">The sequence shown here is derived from an EMBL/GenBank/DDBJ whole genome shotgun (WGS) entry which is preliminary data.</text>
</comment>
<gene>
    <name evidence="2" type="ORF">I8748_19120</name>
</gene>
<dbReference type="AlphaFoldDB" id="A0A8J7HVD9"/>
<dbReference type="EMBL" id="JAECZC010000038">
    <property type="protein sequence ID" value="MBH8564273.1"/>
    <property type="molecule type" value="Genomic_DNA"/>
</dbReference>
<dbReference type="Proteomes" id="UP000632766">
    <property type="component" value="Unassembled WGS sequence"/>
</dbReference>
<feature type="transmembrane region" description="Helical" evidence="1">
    <location>
        <begin position="107"/>
        <end position="125"/>
    </location>
</feature>
<evidence type="ECO:0000313" key="3">
    <source>
        <dbReference type="Proteomes" id="UP000632766"/>
    </source>
</evidence>
<dbReference type="Pfam" id="PF04306">
    <property type="entry name" value="DUF456"/>
    <property type="match status" value="1"/>
</dbReference>
<dbReference type="PANTHER" id="PTHR39165">
    <property type="entry name" value="IG HYPOTHETICAL 17883"/>
    <property type="match status" value="1"/>
</dbReference>
<protein>
    <submittedName>
        <fullName evidence="2">DUF456 family protein</fullName>
    </submittedName>
</protein>
<evidence type="ECO:0000256" key="1">
    <source>
        <dbReference type="SAM" id="Phobius"/>
    </source>
</evidence>
<evidence type="ECO:0000313" key="2">
    <source>
        <dbReference type="EMBL" id="MBH8564273.1"/>
    </source>
</evidence>
<feature type="transmembrane region" description="Helical" evidence="1">
    <location>
        <begin position="7"/>
        <end position="40"/>
    </location>
</feature>
<feature type="transmembrane region" description="Helical" evidence="1">
    <location>
        <begin position="84"/>
        <end position="101"/>
    </location>
</feature>
<proteinExistence type="predicted"/>
<accession>A0A8J7HVD9</accession>
<organism evidence="2 3">
    <name type="scientific">Amazonocrinis nigriterrae CENA67</name>
    <dbReference type="NCBI Taxonomy" id="2794033"/>
    <lineage>
        <taxon>Bacteria</taxon>
        <taxon>Bacillati</taxon>
        <taxon>Cyanobacteriota</taxon>
        <taxon>Cyanophyceae</taxon>
        <taxon>Nostocales</taxon>
        <taxon>Nostocaceae</taxon>
        <taxon>Amazonocrinis</taxon>
        <taxon>Amazonocrinis nigriterrae</taxon>
    </lineage>
</organism>
<dbReference type="InterPro" id="IPR007403">
    <property type="entry name" value="DUF456"/>
</dbReference>
<dbReference type="RefSeq" id="WP_198126120.1">
    <property type="nucleotide sequence ID" value="NZ_JAECZC010000038.1"/>
</dbReference>
<sequence length="170" mass="17680">MQIIYWLLVALMVVGIIGAVVPAIPGSSLILIAIIIWGIVSSSFAAIKIPLIVTVIVLLLSVGVDFLAGYLGAKQAGASKWGQIGAIVGLLLGFFGLLPTLPFGGPLLGILFGPLLGAIIGEYIYRRQFWLAVKAGVGIVVGTLIGNLIQGVLAIGAVTVFIVTTWPQVY</sequence>